<dbReference type="GO" id="GO:0005096">
    <property type="term" value="F:GTPase activator activity"/>
    <property type="evidence" value="ECO:0007669"/>
    <property type="project" value="UniProtKB-KW"/>
</dbReference>
<dbReference type="GO" id="GO:0097060">
    <property type="term" value="C:synaptic membrane"/>
    <property type="evidence" value="ECO:0007669"/>
    <property type="project" value="TreeGrafter"/>
</dbReference>
<dbReference type="SUPFAM" id="SSF48350">
    <property type="entry name" value="GTPase activation domain, GAP"/>
    <property type="match status" value="1"/>
</dbReference>
<dbReference type="GO" id="GO:0046578">
    <property type="term" value="P:regulation of Ras protein signal transduction"/>
    <property type="evidence" value="ECO:0007669"/>
    <property type="project" value="TreeGrafter"/>
</dbReference>
<reference evidence="4" key="1">
    <citation type="journal article" date="2011" name="Nat. Biotechnol.">
        <title>The genomic sequence of the Chinese hamster ovary (CHO)-K1 cell line.</title>
        <authorList>
            <person name="Xu X."/>
            <person name="Nagarajan H."/>
            <person name="Lewis N.E."/>
            <person name="Pan S."/>
            <person name="Cai Z."/>
            <person name="Liu X."/>
            <person name="Chen W."/>
            <person name="Xie M."/>
            <person name="Wang W."/>
            <person name="Hammond S."/>
            <person name="Andersen M.R."/>
            <person name="Neff N."/>
            <person name="Passarelli B."/>
            <person name="Koh W."/>
            <person name="Fan H.C."/>
            <person name="Wang J."/>
            <person name="Gui Y."/>
            <person name="Lee K.H."/>
            <person name="Betenbaugh M.J."/>
            <person name="Quake S.R."/>
            <person name="Famili I."/>
            <person name="Palsson B.O."/>
            <person name="Wang J."/>
        </authorList>
    </citation>
    <scope>NUCLEOTIDE SEQUENCE [LARGE SCALE GENOMIC DNA]</scope>
    <source>
        <strain evidence="4">CHO K1 cell line</strain>
    </source>
</reference>
<keyword evidence="1" id="KW-0343">GTPase activation</keyword>
<dbReference type="InterPro" id="IPR052118">
    <property type="entry name" value="Rho-GAP_regulator"/>
</dbReference>
<dbReference type="InParanoid" id="G3IET2"/>
<name>G3IET2_CRIGR</name>
<dbReference type="eggNOG" id="KOG1452">
    <property type="taxonomic scope" value="Eukaryota"/>
</dbReference>
<dbReference type="GO" id="GO:0016477">
    <property type="term" value="P:cell migration"/>
    <property type="evidence" value="ECO:0007669"/>
    <property type="project" value="TreeGrafter"/>
</dbReference>
<dbReference type="PaxDb" id="10029-XP_007630303.1"/>
<organism evidence="3 4">
    <name type="scientific">Cricetulus griseus</name>
    <name type="common">Chinese hamster</name>
    <name type="synonym">Cricetulus barabensis griseus</name>
    <dbReference type="NCBI Taxonomy" id="10029"/>
    <lineage>
        <taxon>Eukaryota</taxon>
        <taxon>Metazoa</taxon>
        <taxon>Chordata</taxon>
        <taxon>Craniata</taxon>
        <taxon>Vertebrata</taxon>
        <taxon>Euteleostomi</taxon>
        <taxon>Mammalia</taxon>
        <taxon>Eutheria</taxon>
        <taxon>Euarchontoglires</taxon>
        <taxon>Glires</taxon>
        <taxon>Rodentia</taxon>
        <taxon>Myomorpha</taxon>
        <taxon>Muroidea</taxon>
        <taxon>Cricetidae</taxon>
        <taxon>Cricetinae</taxon>
        <taxon>Cricetulus</taxon>
    </lineage>
</organism>
<evidence type="ECO:0000313" key="3">
    <source>
        <dbReference type="EMBL" id="EGW11116.1"/>
    </source>
</evidence>
<feature type="domain" description="SYDE1/2 C2" evidence="2">
    <location>
        <begin position="1"/>
        <end position="71"/>
    </location>
</feature>
<evidence type="ECO:0000256" key="1">
    <source>
        <dbReference type="ARBA" id="ARBA00022468"/>
    </source>
</evidence>
<gene>
    <name evidence="3" type="ORF">I79_022236</name>
</gene>
<dbReference type="EMBL" id="JH002263">
    <property type="protein sequence ID" value="EGW11116.1"/>
    <property type="molecule type" value="Genomic_DNA"/>
</dbReference>
<dbReference type="InterPro" id="IPR008936">
    <property type="entry name" value="Rho_GTPase_activation_prot"/>
</dbReference>
<dbReference type="STRING" id="10029.G3IET2"/>
<dbReference type="AlphaFoldDB" id="G3IET2"/>
<protein>
    <submittedName>
        <fullName evidence="3">Rho GTPase-activating protein SYDE2</fullName>
    </submittedName>
</protein>
<dbReference type="InterPro" id="IPR057459">
    <property type="entry name" value="SYDE1/2_C2"/>
</dbReference>
<dbReference type="Proteomes" id="UP000001075">
    <property type="component" value="Unassembled WGS sequence"/>
</dbReference>
<dbReference type="Pfam" id="PF25336">
    <property type="entry name" value="C2_SYDE"/>
    <property type="match status" value="1"/>
</dbReference>
<proteinExistence type="predicted"/>
<dbReference type="Gene3D" id="1.10.555.10">
    <property type="entry name" value="Rho GTPase activation protein"/>
    <property type="match status" value="1"/>
</dbReference>
<accession>G3IET2</accession>
<evidence type="ECO:0000259" key="2">
    <source>
        <dbReference type="Pfam" id="PF25336"/>
    </source>
</evidence>
<dbReference type="PANTHER" id="PTHR46150">
    <property type="entry name" value="RHO GTPASE-ACTIVATING PROTEIN 100F"/>
    <property type="match status" value="1"/>
</dbReference>
<sequence>MDHTFNIEIENAQHLKLVVFSWEPSPRRNRVCCHGTIVLPALFRVTKTHQLAVKLEPRGLIYVKVTLMEQWENSLHGLDKSRESVMFGVDIQKVVEKENVGSMVPLLIQKCIVEIERRGCQVFQCVPTSPLLVDG</sequence>
<evidence type="ECO:0000313" key="4">
    <source>
        <dbReference type="Proteomes" id="UP000001075"/>
    </source>
</evidence>
<dbReference type="PANTHER" id="PTHR46150:SF1">
    <property type="entry name" value="RHO GTPASE-ACTIVATING PROTEIN SYDE2"/>
    <property type="match status" value="1"/>
</dbReference>